<dbReference type="Proteomes" id="UP001302349">
    <property type="component" value="Chromosome"/>
</dbReference>
<keyword evidence="3" id="KW-1185">Reference proteome</keyword>
<feature type="region of interest" description="Disordered" evidence="1">
    <location>
        <begin position="86"/>
        <end position="107"/>
    </location>
</feature>
<evidence type="ECO:0008006" key="4">
    <source>
        <dbReference type="Google" id="ProtNLM"/>
    </source>
</evidence>
<accession>A0ABZ0IW73</accession>
<name>A0ABZ0IW73_9BACT</name>
<dbReference type="RefSeq" id="WP_317491918.1">
    <property type="nucleotide sequence ID" value="NZ_CP136051.1"/>
</dbReference>
<reference evidence="2 3" key="1">
    <citation type="journal article" date="2023" name="Microbiol. Resour. Announc.">
        <title>Complete Genome Sequence of Imperialibacter roseus strain P4T.</title>
        <authorList>
            <person name="Tizabi D.R."/>
            <person name="Bachvaroff T."/>
            <person name="Hill R.T."/>
        </authorList>
    </citation>
    <scope>NUCLEOTIDE SEQUENCE [LARGE SCALE GENOMIC DNA]</scope>
    <source>
        <strain evidence="2 3">P4T</strain>
    </source>
</reference>
<protein>
    <recommendedName>
        <fullName evidence="4">Lipoprotein</fullName>
    </recommendedName>
</protein>
<evidence type="ECO:0000313" key="2">
    <source>
        <dbReference type="EMBL" id="WOK09298.1"/>
    </source>
</evidence>
<proteinExistence type="predicted"/>
<dbReference type="PROSITE" id="PS51257">
    <property type="entry name" value="PROKAR_LIPOPROTEIN"/>
    <property type="match status" value="1"/>
</dbReference>
<organism evidence="2 3">
    <name type="scientific">Imperialibacter roseus</name>
    <dbReference type="NCBI Taxonomy" id="1324217"/>
    <lineage>
        <taxon>Bacteria</taxon>
        <taxon>Pseudomonadati</taxon>
        <taxon>Bacteroidota</taxon>
        <taxon>Cytophagia</taxon>
        <taxon>Cytophagales</taxon>
        <taxon>Flammeovirgaceae</taxon>
        <taxon>Imperialibacter</taxon>
    </lineage>
</organism>
<gene>
    <name evidence="2" type="ORF">RT717_11680</name>
</gene>
<evidence type="ECO:0000256" key="1">
    <source>
        <dbReference type="SAM" id="MobiDB-lite"/>
    </source>
</evidence>
<dbReference type="EMBL" id="CP136051">
    <property type="protein sequence ID" value="WOK09298.1"/>
    <property type="molecule type" value="Genomic_DNA"/>
</dbReference>
<sequence length="138" mass="15690">MNFKPFLLIAMVFGISCSPGKAREDYQKAFEAHEELLATEAETRSIFDSMEQILARDTTLVVFSEELKALSAKLEAWEEKVVAVGEETDHRDHHHPHSHQTSQSLTDTQLSQLQETLKTELDEITSEVSALVEKMMDR</sequence>
<evidence type="ECO:0000313" key="3">
    <source>
        <dbReference type="Proteomes" id="UP001302349"/>
    </source>
</evidence>